<feature type="domain" description="HTH myb-type" evidence="8">
    <location>
        <begin position="18"/>
        <end position="70"/>
    </location>
</feature>
<dbReference type="InterPro" id="IPR017930">
    <property type="entry name" value="Myb_dom"/>
</dbReference>
<dbReference type="Gene3D" id="1.10.10.60">
    <property type="entry name" value="Homeodomain-like"/>
    <property type="match status" value="2"/>
</dbReference>
<feature type="domain" description="HTH myb-type" evidence="8">
    <location>
        <begin position="71"/>
        <end position="125"/>
    </location>
</feature>
<evidence type="ECO:0000259" key="8">
    <source>
        <dbReference type="PROSITE" id="PS51294"/>
    </source>
</evidence>
<dbReference type="PANTHER" id="PTHR10641:SF622">
    <property type="entry name" value="TRANSCRIPTION FACTOR MYB17"/>
    <property type="match status" value="1"/>
</dbReference>
<keyword evidence="6" id="KW-0539">Nucleus</keyword>
<evidence type="ECO:0000259" key="7">
    <source>
        <dbReference type="PROSITE" id="PS50090"/>
    </source>
</evidence>
<proteinExistence type="predicted"/>
<dbReference type="AlphaFoldDB" id="A0AA88U6J6"/>
<gene>
    <name evidence="9" type="ORF">RJ640_023024</name>
</gene>
<dbReference type="FunFam" id="1.10.10.60:FF:000015">
    <property type="entry name" value="Transcription factor RAX3"/>
    <property type="match status" value="1"/>
</dbReference>
<feature type="domain" description="Myb-like" evidence="7">
    <location>
        <begin position="71"/>
        <end position="121"/>
    </location>
</feature>
<evidence type="ECO:0000256" key="1">
    <source>
        <dbReference type="ARBA" id="ARBA00004123"/>
    </source>
</evidence>
<dbReference type="PROSITE" id="PS51294">
    <property type="entry name" value="HTH_MYB"/>
    <property type="match status" value="2"/>
</dbReference>
<name>A0AA88U6J6_9ASTE</name>
<dbReference type="InterPro" id="IPR015495">
    <property type="entry name" value="Myb_TF_plants"/>
</dbReference>
<evidence type="ECO:0000313" key="9">
    <source>
        <dbReference type="EMBL" id="KAK2973094.1"/>
    </source>
</evidence>
<evidence type="ECO:0000256" key="4">
    <source>
        <dbReference type="ARBA" id="ARBA00023125"/>
    </source>
</evidence>
<accession>A0AA88U6J6</accession>
<dbReference type="PANTHER" id="PTHR10641">
    <property type="entry name" value="MYB FAMILY TRANSCRIPTION FACTOR"/>
    <property type="match status" value="1"/>
</dbReference>
<keyword evidence="10" id="KW-1185">Reference proteome</keyword>
<evidence type="ECO:0000256" key="5">
    <source>
        <dbReference type="ARBA" id="ARBA00023163"/>
    </source>
</evidence>
<dbReference type="InterPro" id="IPR001005">
    <property type="entry name" value="SANT/Myb"/>
</dbReference>
<keyword evidence="4" id="KW-0238">DNA-binding</keyword>
<dbReference type="Pfam" id="PF00249">
    <property type="entry name" value="Myb_DNA-binding"/>
    <property type="match status" value="2"/>
</dbReference>
<feature type="domain" description="Myb-like" evidence="7">
    <location>
        <begin position="18"/>
        <end position="70"/>
    </location>
</feature>
<sequence>MRRGIRRVKMGRAPCCDKDGVKKGAWSPEEDEILVDYITKHGHGTWRSLPQLAGLRRCGKSCRLRWNNYLRPDIRRGPFSPEEENTIIQLHGMLGNKWAAIASRLPGRTDNEVKNFWNSHLRKRSSGLGLNLTTPPSSSSSRIVDIKCNSPSTRHMVQWESARVEAEARLSLDSLLLDPSTTVRSDCDYFLRMWNSDVGESFRKLKEEDGVACPSPMSQTSSVTKFESGSGVTVEAEAAKNITFSSTAAEEQCMEHMSCKKDRSDDSISYEMDNSSDTALKLLLDFPGGSYLEFLREEPDGDSIFLQP</sequence>
<keyword evidence="5" id="KW-0804">Transcription</keyword>
<protein>
    <submittedName>
        <fullName evidence="9">Uncharacterized protein</fullName>
    </submittedName>
</protein>
<organism evidence="9 10">
    <name type="scientific">Escallonia rubra</name>
    <dbReference type="NCBI Taxonomy" id="112253"/>
    <lineage>
        <taxon>Eukaryota</taxon>
        <taxon>Viridiplantae</taxon>
        <taxon>Streptophyta</taxon>
        <taxon>Embryophyta</taxon>
        <taxon>Tracheophyta</taxon>
        <taxon>Spermatophyta</taxon>
        <taxon>Magnoliopsida</taxon>
        <taxon>eudicotyledons</taxon>
        <taxon>Gunneridae</taxon>
        <taxon>Pentapetalae</taxon>
        <taxon>asterids</taxon>
        <taxon>campanulids</taxon>
        <taxon>Escalloniales</taxon>
        <taxon>Escalloniaceae</taxon>
        <taxon>Escallonia</taxon>
    </lineage>
</organism>
<dbReference type="GO" id="GO:0003677">
    <property type="term" value="F:DNA binding"/>
    <property type="evidence" value="ECO:0007669"/>
    <property type="project" value="UniProtKB-KW"/>
</dbReference>
<dbReference type="PROSITE" id="PS50090">
    <property type="entry name" value="MYB_LIKE"/>
    <property type="match status" value="2"/>
</dbReference>
<comment type="caution">
    <text evidence="9">The sequence shown here is derived from an EMBL/GenBank/DDBJ whole genome shotgun (WGS) entry which is preliminary data.</text>
</comment>
<comment type="subcellular location">
    <subcellularLocation>
        <location evidence="1">Nucleus</location>
    </subcellularLocation>
</comment>
<evidence type="ECO:0000256" key="2">
    <source>
        <dbReference type="ARBA" id="ARBA00022737"/>
    </source>
</evidence>
<keyword evidence="2" id="KW-0677">Repeat</keyword>
<dbReference type="CDD" id="cd00167">
    <property type="entry name" value="SANT"/>
    <property type="match status" value="2"/>
</dbReference>
<dbReference type="SUPFAM" id="SSF46689">
    <property type="entry name" value="Homeodomain-like"/>
    <property type="match status" value="1"/>
</dbReference>
<evidence type="ECO:0000256" key="6">
    <source>
        <dbReference type="ARBA" id="ARBA00023242"/>
    </source>
</evidence>
<dbReference type="Proteomes" id="UP001187471">
    <property type="component" value="Unassembled WGS sequence"/>
</dbReference>
<evidence type="ECO:0000313" key="10">
    <source>
        <dbReference type="Proteomes" id="UP001187471"/>
    </source>
</evidence>
<keyword evidence="3" id="KW-0805">Transcription regulation</keyword>
<dbReference type="EMBL" id="JAVXUO010002454">
    <property type="protein sequence ID" value="KAK2973094.1"/>
    <property type="molecule type" value="Genomic_DNA"/>
</dbReference>
<dbReference type="InterPro" id="IPR009057">
    <property type="entry name" value="Homeodomain-like_sf"/>
</dbReference>
<evidence type="ECO:0000256" key="3">
    <source>
        <dbReference type="ARBA" id="ARBA00023015"/>
    </source>
</evidence>
<reference evidence="9" key="1">
    <citation type="submission" date="2022-12" db="EMBL/GenBank/DDBJ databases">
        <title>Draft genome assemblies for two species of Escallonia (Escalloniales).</title>
        <authorList>
            <person name="Chanderbali A."/>
            <person name="Dervinis C."/>
            <person name="Anghel I."/>
            <person name="Soltis D."/>
            <person name="Soltis P."/>
            <person name="Zapata F."/>
        </authorList>
    </citation>
    <scope>NUCLEOTIDE SEQUENCE</scope>
    <source>
        <strain evidence="9">UCBG92.1500</strain>
        <tissue evidence="9">Leaf</tissue>
    </source>
</reference>
<dbReference type="GO" id="GO:0005634">
    <property type="term" value="C:nucleus"/>
    <property type="evidence" value="ECO:0007669"/>
    <property type="project" value="UniProtKB-SubCell"/>
</dbReference>
<dbReference type="SMART" id="SM00717">
    <property type="entry name" value="SANT"/>
    <property type="match status" value="2"/>
</dbReference>